<dbReference type="EMBL" id="REGW02000013">
    <property type="protein sequence ID" value="KAE8288267.1"/>
    <property type="molecule type" value="Genomic_DNA"/>
</dbReference>
<dbReference type="PANTHER" id="PTHR22983:SF6">
    <property type="entry name" value="SERINE_THREONINE-PROTEIN KINASE 36"/>
    <property type="match status" value="1"/>
</dbReference>
<evidence type="ECO:0000256" key="6">
    <source>
        <dbReference type="ARBA" id="ARBA00022840"/>
    </source>
</evidence>
<keyword evidence="2" id="KW-0723">Serine/threonine-protein kinase</keyword>
<dbReference type="Proteomes" id="UP000424527">
    <property type="component" value="Unassembled WGS sequence"/>
</dbReference>
<keyword evidence="5" id="KW-0418">Kinase</keyword>
<evidence type="ECO:0000256" key="3">
    <source>
        <dbReference type="ARBA" id="ARBA00022679"/>
    </source>
</evidence>
<evidence type="ECO:0000313" key="10">
    <source>
        <dbReference type="Proteomes" id="UP000424527"/>
    </source>
</evidence>
<comment type="catalytic activity">
    <reaction evidence="8">
        <text>L-seryl-[protein] + ATP = O-phospho-L-seryl-[protein] + ADP + H(+)</text>
        <dbReference type="Rhea" id="RHEA:17989"/>
        <dbReference type="Rhea" id="RHEA-COMP:9863"/>
        <dbReference type="Rhea" id="RHEA-COMP:11604"/>
        <dbReference type="ChEBI" id="CHEBI:15378"/>
        <dbReference type="ChEBI" id="CHEBI:29999"/>
        <dbReference type="ChEBI" id="CHEBI:30616"/>
        <dbReference type="ChEBI" id="CHEBI:83421"/>
        <dbReference type="ChEBI" id="CHEBI:456216"/>
        <dbReference type="EC" id="2.7.11.1"/>
    </reaction>
</comment>
<dbReference type="InterPro" id="IPR016024">
    <property type="entry name" value="ARM-type_fold"/>
</dbReference>
<keyword evidence="6" id="KW-0067">ATP-binding</keyword>
<organism evidence="9 10">
    <name type="scientific">Larimichthys crocea</name>
    <name type="common">Large yellow croaker</name>
    <name type="synonym">Pseudosciaena crocea</name>
    <dbReference type="NCBI Taxonomy" id="215358"/>
    <lineage>
        <taxon>Eukaryota</taxon>
        <taxon>Metazoa</taxon>
        <taxon>Chordata</taxon>
        <taxon>Craniata</taxon>
        <taxon>Vertebrata</taxon>
        <taxon>Euteleostomi</taxon>
        <taxon>Actinopterygii</taxon>
        <taxon>Neopterygii</taxon>
        <taxon>Teleostei</taxon>
        <taxon>Neoteleostei</taxon>
        <taxon>Acanthomorphata</taxon>
        <taxon>Eupercaria</taxon>
        <taxon>Sciaenidae</taxon>
        <taxon>Larimichthys</taxon>
    </lineage>
</organism>
<dbReference type="SUPFAM" id="SSF48371">
    <property type="entry name" value="ARM repeat"/>
    <property type="match status" value="1"/>
</dbReference>
<dbReference type="Pfam" id="PF13646">
    <property type="entry name" value="HEAT_2"/>
    <property type="match status" value="1"/>
</dbReference>
<evidence type="ECO:0000313" key="9">
    <source>
        <dbReference type="EMBL" id="KAE8288267.1"/>
    </source>
</evidence>
<comment type="caution">
    <text evidence="9">The sequence shown here is derived from an EMBL/GenBank/DDBJ whole genome shotgun (WGS) entry which is preliminary data.</text>
</comment>
<accession>A0A6G0IA85</accession>
<keyword evidence="10" id="KW-1185">Reference proteome</keyword>
<evidence type="ECO:0000256" key="1">
    <source>
        <dbReference type="ARBA" id="ARBA00012513"/>
    </source>
</evidence>
<proteinExistence type="predicted"/>
<dbReference type="AlphaFoldDB" id="A0A6G0IA85"/>
<dbReference type="GO" id="GO:0005737">
    <property type="term" value="C:cytoplasm"/>
    <property type="evidence" value="ECO:0007669"/>
    <property type="project" value="UniProtKB-ARBA"/>
</dbReference>
<keyword evidence="3" id="KW-0808">Transferase</keyword>
<evidence type="ECO:0000256" key="2">
    <source>
        <dbReference type="ARBA" id="ARBA00022527"/>
    </source>
</evidence>
<dbReference type="GO" id="GO:0007224">
    <property type="term" value="P:smoothened signaling pathway"/>
    <property type="evidence" value="ECO:0007669"/>
    <property type="project" value="TreeGrafter"/>
</dbReference>
<dbReference type="GO" id="GO:0005524">
    <property type="term" value="F:ATP binding"/>
    <property type="evidence" value="ECO:0007669"/>
    <property type="project" value="UniProtKB-KW"/>
</dbReference>
<protein>
    <recommendedName>
        <fullName evidence="1">non-specific serine/threonine protein kinase</fullName>
        <ecNumber evidence="1">2.7.11.1</ecNumber>
    </recommendedName>
</protein>
<dbReference type="GO" id="GO:0004674">
    <property type="term" value="F:protein serine/threonine kinase activity"/>
    <property type="evidence" value="ECO:0007669"/>
    <property type="project" value="UniProtKB-KW"/>
</dbReference>
<reference evidence="9 10" key="1">
    <citation type="submission" date="2019-07" db="EMBL/GenBank/DDBJ databases">
        <title>Chromosome genome assembly for large yellow croaker.</title>
        <authorList>
            <person name="Xiao S."/>
        </authorList>
    </citation>
    <scope>NUCLEOTIDE SEQUENCE [LARGE SCALE GENOMIC DNA]</scope>
    <source>
        <strain evidence="9">JMULYC20181020</strain>
        <tissue evidence="9">Muscle</tissue>
    </source>
</reference>
<gene>
    <name evidence="9" type="ORF">D5F01_LYC14329</name>
</gene>
<comment type="catalytic activity">
    <reaction evidence="7">
        <text>L-threonyl-[protein] + ATP = O-phospho-L-threonyl-[protein] + ADP + H(+)</text>
        <dbReference type="Rhea" id="RHEA:46608"/>
        <dbReference type="Rhea" id="RHEA-COMP:11060"/>
        <dbReference type="Rhea" id="RHEA-COMP:11605"/>
        <dbReference type="ChEBI" id="CHEBI:15378"/>
        <dbReference type="ChEBI" id="CHEBI:30013"/>
        <dbReference type="ChEBI" id="CHEBI:30616"/>
        <dbReference type="ChEBI" id="CHEBI:61977"/>
        <dbReference type="ChEBI" id="CHEBI:456216"/>
        <dbReference type="EC" id="2.7.11.1"/>
    </reaction>
</comment>
<keyword evidence="4" id="KW-0547">Nucleotide-binding</keyword>
<dbReference type="PANTHER" id="PTHR22983">
    <property type="entry name" value="PROTEIN KINASE RELATED"/>
    <property type="match status" value="1"/>
</dbReference>
<evidence type="ECO:0000256" key="7">
    <source>
        <dbReference type="ARBA" id="ARBA00047899"/>
    </source>
</evidence>
<evidence type="ECO:0000256" key="4">
    <source>
        <dbReference type="ARBA" id="ARBA00022741"/>
    </source>
</evidence>
<name>A0A6G0IA85_LARCR</name>
<evidence type="ECO:0000256" key="8">
    <source>
        <dbReference type="ARBA" id="ARBA00048679"/>
    </source>
</evidence>
<dbReference type="InterPro" id="IPR011989">
    <property type="entry name" value="ARM-like"/>
</dbReference>
<dbReference type="EC" id="2.7.11.1" evidence="1"/>
<sequence length="165" mass="17796">MACRAVGSWMGYMAVGRSNECSHSEAAGDLSTIAEQGLDEEDRRGWTQEARRTAAMLAPLISDPDALTRRHCCTALGNLVNVDGAAALLSQEDVFGKLLRAACSDSHNAVRQAAITTLSLYSRQDAVRQVLISLDAVHKLVEASHHAAPHCDYDQLIGRLRTSPP</sequence>
<evidence type="ECO:0000256" key="5">
    <source>
        <dbReference type="ARBA" id="ARBA00022777"/>
    </source>
</evidence>
<dbReference type="Gene3D" id="1.25.10.10">
    <property type="entry name" value="Leucine-rich Repeat Variant"/>
    <property type="match status" value="1"/>
</dbReference>